<comment type="caution">
    <text evidence="1">The sequence shown here is derived from an EMBL/GenBank/DDBJ whole genome shotgun (WGS) entry which is preliminary data.</text>
</comment>
<dbReference type="EMBL" id="QNVT01000032">
    <property type="protein sequence ID" value="REC59817.1"/>
    <property type="molecule type" value="Genomic_DNA"/>
</dbReference>
<dbReference type="Proteomes" id="UP000256686">
    <property type="component" value="Unassembled WGS sequence"/>
</dbReference>
<accession>A0A3D9C1Q6</accession>
<reference evidence="2" key="1">
    <citation type="submission" date="2018-06" db="EMBL/GenBank/DDBJ databases">
        <authorList>
            <person name="Lum Nde A."/>
            <person name="Hugo C."/>
        </authorList>
    </citation>
    <scope>NUCLEOTIDE SEQUENCE [LARGE SCALE GENOMIC DNA]</scope>
    <source>
        <strain evidence="2">1_F178</strain>
    </source>
</reference>
<gene>
    <name evidence="1" type="ORF">DRF65_24125</name>
</gene>
<keyword evidence="2" id="KW-1185">Reference proteome</keyword>
<evidence type="ECO:0000313" key="1">
    <source>
        <dbReference type="EMBL" id="REC59817.1"/>
    </source>
</evidence>
<sequence>MGEQKNGTLITLEIMIMPMKANTKLLFSVLIVSFLMKQWVNLNLNDDLKNINMQNIEHLEFQTNKNFTGFGIENIGSDLRDQLLKMDIDNAEMRVVNGIPFYFFQESEIRITGKDKSLAVFLKYDWLHSVFRIKGYQTVNP</sequence>
<protein>
    <submittedName>
        <fullName evidence="1">Uncharacterized protein</fullName>
    </submittedName>
</protein>
<evidence type="ECO:0000313" key="2">
    <source>
        <dbReference type="Proteomes" id="UP000256686"/>
    </source>
</evidence>
<organism evidence="1 2">
    <name type="scientific">Chryseobacterium pennae</name>
    <dbReference type="NCBI Taxonomy" id="2258962"/>
    <lineage>
        <taxon>Bacteria</taxon>
        <taxon>Pseudomonadati</taxon>
        <taxon>Bacteroidota</taxon>
        <taxon>Flavobacteriia</taxon>
        <taxon>Flavobacteriales</taxon>
        <taxon>Weeksellaceae</taxon>
        <taxon>Chryseobacterium group</taxon>
        <taxon>Chryseobacterium</taxon>
    </lineage>
</organism>
<proteinExistence type="predicted"/>
<name>A0A3D9C1Q6_9FLAO</name>
<dbReference type="AlphaFoldDB" id="A0A3D9C1Q6"/>